<gene>
    <name evidence="3" type="primary">N</name>
    <name evidence="3" type="ORF">CR513_42544</name>
</gene>
<feature type="domain" description="Disease resistance protein RPS4B/Roq1-like leucine-rich repeats" evidence="2">
    <location>
        <begin position="199"/>
        <end position="264"/>
    </location>
</feature>
<dbReference type="PANTHER" id="PTHR11017">
    <property type="entry name" value="LEUCINE-RICH REPEAT-CONTAINING PROTEIN"/>
    <property type="match status" value="1"/>
</dbReference>
<dbReference type="GO" id="GO:0006952">
    <property type="term" value="P:defense response"/>
    <property type="evidence" value="ECO:0007669"/>
    <property type="project" value="InterPro"/>
</dbReference>
<evidence type="ECO:0000313" key="4">
    <source>
        <dbReference type="Proteomes" id="UP000257109"/>
    </source>
</evidence>
<accession>A0A371FGH8</accession>
<evidence type="ECO:0000313" key="3">
    <source>
        <dbReference type="EMBL" id="RDX77350.1"/>
    </source>
</evidence>
<reference evidence="3" key="1">
    <citation type="submission" date="2018-05" db="EMBL/GenBank/DDBJ databases">
        <title>Draft genome of Mucuna pruriens seed.</title>
        <authorList>
            <person name="Nnadi N.E."/>
            <person name="Vos R."/>
            <person name="Hasami M.H."/>
            <person name="Devisetty U.K."/>
            <person name="Aguiy J.C."/>
        </authorList>
    </citation>
    <scope>NUCLEOTIDE SEQUENCE [LARGE SCALE GENOMIC DNA]</scope>
    <source>
        <strain evidence="3">JCA_2017</strain>
    </source>
</reference>
<comment type="caution">
    <text evidence="3">The sequence shown here is derived from an EMBL/GenBank/DDBJ whole genome shotgun (WGS) entry which is preliminary data.</text>
</comment>
<dbReference type="Proteomes" id="UP000257109">
    <property type="component" value="Unassembled WGS sequence"/>
</dbReference>
<dbReference type="InterPro" id="IPR058546">
    <property type="entry name" value="RPS4B/Roq1-like_LRR"/>
</dbReference>
<dbReference type="PANTHER" id="PTHR11017:SF587">
    <property type="entry name" value="NB-ARC DOMAIN PROTEIN"/>
    <property type="match status" value="1"/>
</dbReference>
<dbReference type="InterPro" id="IPR032675">
    <property type="entry name" value="LRR_dom_sf"/>
</dbReference>
<dbReference type="SUPFAM" id="SSF52058">
    <property type="entry name" value="L domain-like"/>
    <property type="match status" value="1"/>
</dbReference>
<keyword evidence="4" id="KW-1185">Reference proteome</keyword>
<sequence>MKELRILIVRSTSFSSEPEHLPNHLRVLDWEEYPSRSFPSRFHPKKTIVFNLRASHLTLEEQFKKFPCLIYMDFSYNQSITKRPDVSQKPNCGSRIHWISLKSFSFKRFRMHQTQKISAKNVSTLSRSLDLDLCVRLEHFPEIMQEMNKPLKIDMINTTIQKLPESICSFTGFVCIDISNSRKFQYLPSSLFMIFSTSTRSYTFGNGNLSDEDLAILYCFPKLEELIVLENNFVSLLACIKECHHLTILNANGCRKLQKILQCIN</sequence>
<evidence type="ECO:0000256" key="1">
    <source>
        <dbReference type="ARBA" id="ARBA00022821"/>
    </source>
</evidence>
<keyword evidence="1" id="KW-0611">Plant defense</keyword>
<dbReference type="EMBL" id="QJKJ01009197">
    <property type="protein sequence ID" value="RDX77350.1"/>
    <property type="molecule type" value="Genomic_DNA"/>
</dbReference>
<name>A0A371FGH8_MUCPR</name>
<dbReference type="AlphaFoldDB" id="A0A371FGH8"/>
<evidence type="ECO:0000259" key="2">
    <source>
        <dbReference type="Pfam" id="PF23286"/>
    </source>
</evidence>
<dbReference type="Gene3D" id="3.80.10.10">
    <property type="entry name" value="Ribonuclease Inhibitor"/>
    <property type="match status" value="1"/>
</dbReference>
<protein>
    <submittedName>
        <fullName evidence="3">TMV resistance protein N</fullName>
    </submittedName>
</protein>
<proteinExistence type="predicted"/>
<feature type="domain" description="Disease resistance protein RPS4B/Roq1-like leucine-rich repeats" evidence="2">
    <location>
        <begin position="128"/>
        <end position="194"/>
    </location>
</feature>
<organism evidence="3 4">
    <name type="scientific">Mucuna pruriens</name>
    <name type="common">Velvet bean</name>
    <name type="synonym">Dolichos pruriens</name>
    <dbReference type="NCBI Taxonomy" id="157652"/>
    <lineage>
        <taxon>Eukaryota</taxon>
        <taxon>Viridiplantae</taxon>
        <taxon>Streptophyta</taxon>
        <taxon>Embryophyta</taxon>
        <taxon>Tracheophyta</taxon>
        <taxon>Spermatophyta</taxon>
        <taxon>Magnoliopsida</taxon>
        <taxon>eudicotyledons</taxon>
        <taxon>Gunneridae</taxon>
        <taxon>Pentapetalae</taxon>
        <taxon>rosids</taxon>
        <taxon>fabids</taxon>
        <taxon>Fabales</taxon>
        <taxon>Fabaceae</taxon>
        <taxon>Papilionoideae</taxon>
        <taxon>50 kb inversion clade</taxon>
        <taxon>NPAAA clade</taxon>
        <taxon>indigoferoid/millettioid clade</taxon>
        <taxon>Phaseoleae</taxon>
        <taxon>Mucuna</taxon>
    </lineage>
</organism>
<dbReference type="OrthoDB" id="1435371at2759"/>
<dbReference type="Pfam" id="PF23286">
    <property type="entry name" value="LRR_13"/>
    <property type="match status" value="2"/>
</dbReference>
<feature type="non-terminal residue" evidence="3">
    <location>
        <position position="1"/>
    </location>
</feature>
<dbReference type="InterPro" id="IPR044974">
    <property type="entry name" value="Disease_R_plants"/>
</dbReference>